<proteinExistence type="inferred from homology"/>
<comment type="caution">
    <text evidence="7">The sequence shown here is derived from an EMBL/GenBank/DDBJ whole genome shotgun (WGS) entry which is preliminary data.</text>
</comment>
<dbReference type="InterPro" id="IPR036962">
    <property type="entry name" value="Glyco_hydro_3_N_sf"/>
</dbReference>
<keyword evidence="8" id="KW-1185">Reference proteome</keyword>
<evidence type="ECO:0000256" key="4">
    <source>
        <dbReference type="ARBA" id="ARBA00022801"/>
    </source>
</evidence>
<gene>
    <name evidence="7" type="ORF">GCM10007857_10890</name>
</gene>
<dbReference type="EMBL" id="BSOW01000003">
    <property type="protein sequence ID" value="GLR84379.1"/>
    <property type="molecule type" value="Genomic_DNA"/>
</dbReference>
<evidence type="ECO:0000313" key="7">
    <source>
        <dbReference type="EMBL" id="GLR84379.1"/>
    </source>
</evidence>
<dbReference type="Pfam" id="PF00933">
    <property type="entry name" value="Glyco_hydro_3"/>
    <property type="match status" value="1"/>
</dbReference>
<dbReference type="SUPFAM" id="SSF51445">
    <property type="entry name" value="(Trans)glycosidases"/>
    <property type="match status" value="1"/>
</dbReference>
<dbReference type="EC" id="3.2.1.52" evidence="3"/>
<comment type="similarity">
    <text evidence="2">Belongs to the glycosyl hydrolase 3 family.</text>
</comment>
<feature type="domain" description="Glycoside hydrolase family 3 N-terminal" evidence="6">
    <location>
        <begin position="72"/>
        <end position="348"/>
    </location>
</feature>
<dbReference type="InterPro" id="IPR017853">
    <property type="entry name" value="GH"/>
</dbReference>
<name>A0ABQ6ATS5_9BRAD</name>
<organism evidence="7 8">
    <name type="scientific">Bradyrhizobium iriomotense</name>
    <dbReference type="NCBI Taxonomy" id="441950"/>
    <lineage>
        <taxon>Bacteria</taxon>
        <taxon>Pseudomonadati</taxon>
        <taxon>Pseudomonadota</taxon>
        <taxon>Alphaproteobacteria</taxon>
        <taxon>Hyphomicrobiales</taxon>
        <taxon>Nitrobacteraceae</taxon>
        <taxon>Bradyrhizobium</taxon>
    </lineage>
</organism>
<dbReference type="PANTHER" id="PTHR30480">
    <property type="entry name" value="BETA-HEXOSAMINIDASE-RELATED"/>
    <property type="match status" value="1"/>
</dbReference>
<evidence type="ECO:0000256" key="5">
    <source>
        <dbReference type="ARBA" id="ARBA00023295"/>
    </source>
</evidence>
<dbReference type="RefSeq" id="WP_284262001.1">
    <property type="nucleotide sequence ID" value="NZ_BSOW01000003.1"/>
</dbReference>
<dbReference type="GO" id="GO:0016787">
    <property type="term" value="F:hydrolase activity"/>
    <property type="evidence" value="ECO:0007669"/>
    <property type="project" value="UniProtKB-KW"/>
</dbReference>
<evidence type="ECO:0000313" key="8">
    <source>
        <dbReference type="Proteomes" id="UP001156905"/>
    </source>
</evidence>
<accession>A0ABQ6ATS5</accession>
<dbReference type="InterPro" id="IPR050226">
    <property type="entry name" value="NagZ_Beta-hexosaminidase"/>
</dbReference>
<evidence type="ECO:0000256" key="2">
    <source>
        <dbReference type="ARBA" id="ARBA00005336"/>
    </source>
</evidence>
<keyword evidence="5" id="KW-0326">Glycosidase</keyword>
<evidence type="ECO:0000259" key="6">
    <source>
        <dbReference type="Pfam" id="PF00933"/>
    </source>
</evidence>
<protein>
    <recommendedName>
        <fullName evidence="3">beta-N-acetylhexosaminidase</fullName>
        <ecNumber evidence="3">3.2.1.52</ecNumber>
    </recommendedName>
</protein>
<dbReference type="PANTHER" id="PTHR30480:SF13">
    <property type="entry name" value="BETA-HEXOSAMINIDASE"/>
    <property type="match status" value="1"/>
</dbReference>
<dbReference type="Gene3D" id="3.20.20.300">
    <property type="entry name" value="Glycoside hydrolase, family 3, N-terminal domain"/>
    <property type="match status" value="1"/>
</dbReference>
<dbReference type="InterPro" id="IPR001764">
    <property type="entry name" value="Glyco_hydro_3_N"/>
</dbReference>
<keyword evidence="4 7" id="KW-0378">Hydrolase</keyword>
<reference evidence="8" key="1">
    <citation type="journal article" date="2019" name="Int. J. Syst. Evol. Microbiol.">
        <title>The Global Catalogue of Microorganisms (GCM) 10K type strain sequencing project: providing services to taxonomists for standard genome sequencing and annotation.</title>
        <authorList>
            <consortium name="The Broad Institute Genomics Platform"/>
            <consortium name="The Broad Institute Genome Sequencing Center for Infectious Disease"/>
            <person name="Wu L."/>
            <person name="Ma J."/>
        </authorList>
    </citation>
    <scope>NUCLEOTIDE SEQUENCE [LARGE SCALE GENOMIC DNA]</scope>
    <source>
        <strain evidence="8">NBRC 102520</strain>
    </source>
</reference>
<evidence type="ECO:0000256" key="3">
    <source>
        <dbReference type="ARBA" id="ARBA00012663"/>
    </source>
</evidence>
<dbReference type="Proteomes" id="UP001156905">
    <property type="component" value="Unassembled WGS sequence"/>
</dbReference>
<comment type="catalytic activity">
    <reaction evidence="1">
        <text>Hydrolysis of terminal non-reducing N-acetyl-D-hexosamine residues in N-acetyl-beta-D-hexosaminides.</text>
        <dbReference type="EC" id="3.2.1.52"/>
    </reaction>
</comment>
<sequence length="552" mass="60412">MDTSFLSRAPFNLDARATAWVEATYRALSLRDKVGQLFNFLSRGTDPDEIERLERLRPGGITRYFGPDGDGERARIAVAQKSATVPLLVSADLEGSRMSLPFGTQVPNPLALAAIDDLEVTAEITRIIAEEAASIGVNWSFAPVLDINRAFRSSIVATRSFGADVETIRRHALVHIDILQRHGIAATAKHWPGEGYDDRDQHLVTTINPLPMAEWDATFGKLYRAAIEAGVLSVMSAHIALPAFVRSRKSDPGVEAFRPASISSLLNIELLRRELGFNGLIVSDASEMAGLTSWCRMRSAKSQIIAGGCDMILFSRAPEEDIAEVHSAVENGNLPAERFEEAVLRVLALKAAIGLHDRAPLPAGGAMARASDKAIADAALRRAPTLVKDTLGLLPIDPQRHRRVLVISGGIINPLHGAPQDFSLPDMLRAEGFEVTVCAEQPAIDPGSFDLVLYLLGEETLLTRGRVFLDWARLGGDFVGAMRRYWHDIPTAIISFGYPYYLYDAPRVPVYINAYCTIDDMQAAVVDLLMGRASWNRNSPVDPYCGLEDARF</sequence>
<evidence type="ECO:0000256" key="1">
    <source>
        <dbReference type="ARBA" id="ARBA00001231"/>
    </source>
</evidence>